<dbReference type="OrthoDB" id="384547at2157"/>
<dbReference type="KEGG" id="halu:HUG12_09570"/>
<dbReference type="GeneID" id="56037707"/>
<accession>A0A7D5LAC3</accession>
<reference evidence="1 2" key="1">
    <citation type="submission" date="2020-06" db="EMBL/GenBank/DDBJ databases">
        <title>NJ-3-1, isolated from saline soil.</title>
        <authorList>
            <person name="Cui H.L."/>
            <person name="Shi X."/>
        </authorList>
    </citation>
    <scope>NUCLEOTIDE SEQUENCE [LARGE SCALE GENOMIC DNA]</scope>
    <source>
        <strain evidence="1 2">NJ-3-1</strain>
    </source>
</reference>
<dbReference type="RefSeq" id="WP_179268538.1">
    <property type="nucleotide sequence ID" value="NZ_CP058579.1"/>
</dbReference>
<proteinExistence type="predicted"/>
<dbReference type="Proteomes" id="UP000509626">
    <property type="component" value="Chromosome"/>
</dbReference>
<dbReference type="EMBL" id="CP058579">
    <property type="protein sequence ID" value="QLG61953.1"/>
    <property type="molecule type" value="Genomic_DNA"/>
</dbReference>
<name>A0A7D5LAC3_9EURY</name>
<sequence length="119" mass="13663">MTDPVTTSESQLEQLDELDLELLCLLDAEPLWKTKAYDRLGKRSVQTIGRRITQLQERGLVKTHILSPDDIDRDLIIAYTPTDAGDTLLDQEICQTCHVPRTALDHEHRFDSVRNCFSR</sequence>
<dbReference type="AlphaFoldDB" id="A0A7D5LAC3"/>
<evidence type="ECO:0000313" key="2">
    <source>
        <dbReference type="Proteomes" id="UP000509626"/>
    </source>
</evidence>
<gene>
    <name evidence="1" type="ORF">HUG12_09570</name>
</gene>
<evidence type="ECO:0000313" key="1">
    <source>
        <dbReference type="EMBL" id="QLG61953.1"/>
    </source>
</evidence>
<organism evidence="1 2">
    <name type="scientific">Halorarum salinum</name>
    <dbReference type="NCBI Taxonomy" id="2743089"/>
    <lineage>
        <taxon>Archaea</taxon>
        <taxon>Methanobacteriati</taxon>
        <taxon>Methanobacteriota</taxon>
        <taxon>Stenosarchaea group</taxon>
        <taxon>Halobacteria</taxon>
        <taxon>Halobacteriales</taxon>
        <taxon>Haloferacaceae</taxon>
        <taxon>Halorarum</taxon>
    </lineage>
</organism>
<keyword evidence="2" id="KW-1185">Reference proteome</keyword>
<protein>
    <submittedName>
        <fullName evidence="1">Uncharacterized protein</fullName>
    </submittedName>
</protein>